<dbReference type="InterPro" id="IPR036890">
    <property type="entry name" value="HATPase_C_sf"/>
</dbReference>
<reference evidence="1" key="1">
    <citation type="submission" date="2020-06" db="EMBL/GenBank/DDBJ databases">
        <title>Characterization of fructooligosaccharide metabolism and fructooligosaccharide-degrading enzymes in human commensal butyrate producers.</title>
        <authorList>
            <person name="Tanno H."/>
            <person name="Fujii T."/>
            <person name="Hirano K."/>
            <person name="Maeno S."/>
            <person name="Tonozuka T."/>
            <person name="Sakamoto M."/>
            <person name="Ohkuma M."/>
            <person name="Tochio T."/>
            <person name="Endo A."/>
        </authorList>
    </citation>
    <scope>NUCLEOTIDE SEQUENCE</scope>
    <source>
        <strain evidence="1">JCM 31265</strain>
    </source>
</reference>
<accession>A0AAI9NYI2</accession>
<sequence>MDTSSIESLKLVRKTNQDLLNFFNDSYISKLEQVQSLKTEDFELKAKIDQLIKTLDVYSFKTSTGHNVFSPFSVDTTSQQEKATQIELQLKELQDMQQTLHLQIKEDEEETALLKKRITDLSTSNRHIDDLLTEVTEEVSTINNEDTTETGGPDTDSLTAADHGKNILRLYQYEKKQLADRIQSDITDVLDSNSHKLDVLSWLIRSDINRAKVTLEELTSSTAKLADHVDELANSLSGESDSEEPVWNHLEKLFQGYRDEHPECGISYDINCADYAMNIPGIVATYLLSITKDIMDNIFVHSNANKVSIKIYLSSKLIDVYINDNGVGIDNNYDTNSPWYSSLHRIKEIIYLLNGTLKIDGDSKTGTNVRFTIPLE</sequence>
<comment type="caution">
    <text evidence="1">The sequence shown here is derived from an EMBL/GenBank/DDBJ whole genome shotgun (WGS) entry which is preliminary data.</text>
</comment>
<dbReference type="AlphaFoldDB" id="A0AAI9NYI2"/>
<dbReference type="Proteomes" id="UP000660047">
    <property type="component" value="Unassembled WGS sequence"/>
</dbReference>
<name>A0AAI9NYI2_9FIRM</name>
<dbReference type="Gene3D" id="3.30.565.10">
    <property type="entry name" value="Histidine kinase-like ATPase, C-terminal domain"/>
    <property type="match status" value="1"/>
</dbReference>
<dbReference type="EMBL" id="BLYL01000006">
    <property type="protein sequence ID" value="GFO94234.1"/>
    <property type="molecule type" value="Genomic_DNA"/>
</dbReference>
<dbReference type="SUPFAM" id="SSF55874">
    <property type="entry name" value="ATPase domain of HSP90 chaperone/DNA topoisomerase II/histidine kinase"/>
    <property type="match status" value="1"/>
</dbReference>
<organism evidence="1 2">
    <name type="scientific">Coprococcus eutactus</name>
    <dbReference type="NCBI Taxonomy" id="33043"/>
    <lineage>
        <taxon>Bacteria</taxon>
        <taxon>Bacillati</taxon>
        <taxon>Bacillota</taxon>
        <taxon>Clostridia</taxon>
        <taxon>Lachnospirales</taxon>
        <taxon>Lachnospiraceae</taxon>
        <taxon>Coprococcus</taxon>
    </lineage>
</organism>
<gene>
    <name evidence="1" type="ORF">COEU31_12800</name>
</gene>
<evidence type="ECO:0000313" key="2">
    <source>
        <dbReference type="Proteomes" id="UP000660047"/>
    </source>
</evidence>
<protein>
    <submittedName>
        <fullName evidence="1">Uncharacterized protein</fullName>
    </submittedName>
</protein>
<evidence type="ECO:0000313" key="1">
    <source>
        <dbReference type="EMBL" id="GFO94234.1"/>
    </source>
</evidence>
<proteinExistence type="predicted"/>
<dbReference type="RefSeq" id="WP_055222374.1">
    <property type="nucleotide sequence ID" value="NZ_BLYL01000006.1"/>
</dbReference>